<keyword evidence="4" id="KW-1185">Reference proteome</keyword>
<name>A0ABV7D1V4_9PROT</name>
<dbReference type="Proteomes" id="UP001595444">
    <property type="component" value="Unassembled WGS sequence"/>
</dbReference>
<dbReference type="InterPro" id="IPR020889">
    <property type="entry name" value="LipoPS_assembly_LptD"/>
</dbReference>
<keyword evidence="1" id="KW-0998">Cell outer membrane</keyword>
<dbReference type="PANTHER" id="PTHR30189:SF1">
    <property type="entry name" value="LPS-ASSEMBLY PROTEIN LPTD"/>
    <property type="match status" value="1"/>
</dbReference>
<dbReference type="Pfam" id="PF04453">
    <property type="entry name" value="LptD"/>
    <property type="match status" value="1"/>
</dbReference>
<feature type="domain" description="LptD C-terminal" evidence="2">
    <location>
        <begin position="300"/>
        <end position="670"/>
    </location>
</feature>
<reference evidence="4" key="1">
    <citation type="journal article" date="2019" name="Int. J. Syst. Evol. Microbiol.">
        <title>The Global Catalogue of Microorganisms (GCM) 10K type strain sequencing project: providing services to taxonomists for standard genome sequencing and annotation.</title>
        <authorList>
            <consortium name="The Broad Institute Genomics Platform"/>
            <consortium name="The Broad Institute Genome Sequencing Center for Infectious Disease"/>
            <person name="Wu L."/>
            <person name="Ma J."/>
        </authorList>
    </citation>
    <scope>NUCLEOTIDE SEQUENCE [LARGE SCALE GENOMIC DNA]</scope>
    <source>
        <strain evidence="4">KCTC 62164</strain>
    </source>
</reference>
<evidence type="ECO:0000256" key="1">
    <source>
        <dbReference type="HAMAP-Rule" id="MF_01411"/>
    </source>
</evidence>
<dbReference type="Gene3D" id="2.60.450.10">
    <property type="entry name" value="Lipopolysaccharide (LPS) transport protein A like domain"/>
    <property type="match status" value="1"/>
</dbReference>
<dbReference type="InterPro" id="IPR050218">
    <property type="entry name" value="LptD"/>
</dbReference>
<protein>
    <recommendedName>
        <fullName evidence="1">LPS-assembly protein LptD</fullName>
    </recommendedName>
</protein>
<accession>A0ABV7D1V4</accession>
<gene>
    <name evidence="1" type="primary">lptD</name>
    <name evidence="3" type="ORF">ACFOKA_03550</name>
</gene>
<dbReference type="PANTHER" id="PTHR30189">
    <property type="entry name" value="LPS-ASSEMBLY PROTEIN"/>
    <property type="match status" value="1"/>
</dbReference>
<dbReference type="RefSeq" id="WP_194212246.1">
    <property type="nucleotide sequence ID" value="NZ_CP061205.1"/>
</dbReference>
<sequence length="740" mass="82911" precursor="true">MQIRRHTKKSLLLAATALSFVPISVSTVIAQNDTTVADTEAGKIQFSADNLSYDQETSNIIATGNVRLEKDGFILEAQEVRYNEKTGVAEAIGAVKLSTPNGDILYAPHMMVDNALKDALIEDLRLILADGAQVRAAKGVRDDASGVMSLDRIVYSPCKVCADGSGKKPLWQIRAVKVVHDKEKHRLIYDDAVLEVFGVPVFWTPYFSHPDPTVDKASGLLPLNIQTTKNLGFYVGLPYYWVIDDSKDLTVTPVFTTKEGFVLQSEYRQHLRSGKYSLGGSVTYTDERDTLNMLTGDHEFRGHVESEGQFGHGPKWRSTYQLNWASDDTYLRRYDISDADTLTSEYKLEGFLGQSYFSARTMAFQGLRKEDIAGLTAFALPLIDAEYVPNYKPFGGTLNFRGNALALHRTAGLDTQRVSLSASWERRWITPKGFIVDANAFARSDAYNLNDADKPDTEAFAGTFGSSGGSDWRNLARLTTSISWPLVKYSGSGTQTLEPIVEITVSPRKGTPDNIVNEDSRAFELNALNLFSADRTSGFDLWEEGSRMTYGMRWRYEGTDLTTDILIGQTWRITGEDVVLADGIGLEGDISNLVGRTTVTYKNWLDVEHRYRLNEKTFAALRNEIDVTLGDDTRFIRIGYLKLNRDLDIINREDREEIRASAFYKINREWNLNGTFTRRLKGAVIDGVDEGNGNIEYSFGVGYQNECIELGLKLRRTYTEDRDIEPGTSILFRLKLMNLG</sequence>
<comment type="subcellular location">
    <subcellularLocation>
        <location evidence="1">Cell outer membrane</location>
    </subcellularLocation>
</comment>
<dbReference type="HAMAP" id="MF_01411">
    <property type="entry name" value="LPS_assembly_LptD"/>
    <property type="match status" value="1"/>
</dbReference>
<organism evidence="3 4">
    <name type="scientific">Kordiimonas pumila</name>
    <dbReference type="NCBI Taxonomy" id="2161677"/>
    <lineage>
        <taxon>Bacteria</taxon>
        <taxon>Pseudomonadati</taxon>
        <taxon>Pseudomonadota</taxon>
        <taxon>Alphaproteobacteria</taxon>
        <taxon>Kordiimonadales</taxon>
        <taxon>Kordiimonadaceae</taxon>
        <taxon>Kordiimonas</taxon>
    </lineage>
</organism>
<comment type="function">
    <text evidence="1">Involved in the assembly of lipopolysaccharide (LPS) at the surface of the outer membrane.</text>
</comment>
<dbReference type="InterPro" id="IPR007543">
    <property type="entry name" value="LptD_C"/>
</dbReference>
<evidence type="ECO:0000259" key="2">
    <source>
        <dbReference type="Pfam" id="PF04453"/>
    </source>
</evidence>
<dbReference type="EMBL" id="JBHRSL010000002">
    <property type="protein sequence ID" value="MFC3050976.1"/>
    <property type="molecule type" value="Genomic_DNA"/>
</dbReference>
<comment type="caution">
    <text evidence="1">Lacks conserved residue(s) required for the propagation of feature annotation.</text>
</comment>
<comment type="similarity">
    <text evidence="1">Belongs to the LptD family.</text>
</comment>
<feature type="chain" id="PRO_5044918817" description="LPS-assembly protein LptD" evidence="1">
    <location>
        <begin position="31"/>
        <end position="740"/>
    </location>
</feature>
<comment type="subunit">
    <text evidence="1">Component of the lipopolysaccharide transport and assembly complex.</text>
</comment>
<evidence type="ECO:0000313" key="3">
    <source>
        <dbReference type="EMBL" id="MFC3050976.1"/>
    </source>
</evidence>
<evidence type="ECO:0000313" key="4">
    <source>
        <dbReference type="Proteomes" id="UP001595444"/>
    </source>
</evidence>
<comment type="caution">
    <text evidence="3">The sequence shown here is derived from an EMBL/GenBank/DDBJ whole genome shotgun (WGS) entry which is preliminary data.</text>
</comment>
<keyword evidence="1" id="KW-0732">Signal</keyword>
<feature type="signal peptide" evidence="1">
    <location>
        <begin position="1"/>
        <end position="30"/>
    </location>
</feature>
<keyword evidence="1" id="KW-0472">Membrane</keyword>
<proteinExistence type="inferred from homology"/>